<dbReference type="HOGENOM" id="CLU_045679_1_0_4"/>
<feature type="signal peptide" evidence="1">
    <location>
        <begin position="1"/>
        <end position="26"/>
    </location>
</feature>
<dbReference type="EMBL" id="CM000833">
    <property type="protein sequence ID" value="EET02719.1"/>
    <property type="molecule type" value="Genomic_DNA"/>
</dbReference>
<name>A0A0E1VRN2_BURPE</name>
<evidence type="ECO:0000313" key="2">
    <source>
        <dbReference type="EMBL" id="EET02719.1"/>
    </source>
</evidence>
<proteinExistence type="predicted"/>
<reference evidence="2" key="1">
    <citation type="submission" date="2009-05" db="EMBL/GenBank/DDBJ databases">
        <authorList>
            <person name="Harkins D.M."/>
            <person name="DeShazer D."/>
            <person name="Woods D.E."/>
            <person name="Brinkac L.M."/>
            <person name="Brown K.A."/>
            <person name="Hung G.C."/>
            <person name="Tuanyok A."/>
            <person name="Zhang B."/>
            <person name="Nierman W.C."/>
        </authorList>
    </citation>
    <scope>NUCLEOTIDE SEQUENCE [LARGE SCALE GENOMIC DNA]</scope>
    <source>
        <strain evidence="2">1710a</strain>
    </source>
</reference>
<feature type="chain" id="PRO_5002387997" description="DUF1259 domain-containing protein" evidence="1">
    <location>
        <begin position="27"/>
        <end position="307"/>
    </location>
</feature>
<gene>
    <name evidence="2" type="ORF">BURPS1710A_A2548</name>
</gene>
<dbReference type="Pfam" id="PF07485">
    <property type="entry name" value="DUF1529"/>
    <property type="match status" value="2"/>
</dbReference>
<protein>
    <recommendedName>
        <fullName evidence="3">DUF1259 domain-containing protein</fullName>
    </recommendedName>
</protein>
<dbReference type="RefSeq" id="WP_004529588.1">
    <property type="nucleotide sequence ID" value="NZ_CM000833.1"/>
</dbReference>
<accession>A0A0E1VRN2</accession>
<dbReference type="Proteomes" id="UP000001812">
    <property type="component" value="Chromosome II"/>
</dbReference>
<organism evidence="2">
    <name type="scientific">Burkholderia pseudomallei 1710a</name>
    <dbReference type="NCBI Taxonomy" id="320371"/>
    <lineage>
        <taxon>Bacteria</taxon>
        <taxon>Pseudomonadati</taxon>
        <taxon>Pseudomonadota</taxon>
        <taxon>Betaproteobacteria</taxon>
        <taxon>Burkholderiales</taxon>
        <taxon>Burkholderiaceae</taxon>
        <taxon>Burkholderia</taxon>
        <taxon>pseudomallei group</taxon>
    </lineage>
</organism>
<evidence type="ECO:0008006" key="3">
    <source>
        <dbReference type="Google" id="ProtNLM"/>
    </source>
</evidence>
<sequence>MLLLNKLAPAIAAAVIAHAVANPALAQRRAALDTGRIEQIVGLKGVYSAKENVFKISKPRDDVKIQVDEWTMPPFMGLTSWAAFAPGHHGQAMMMGDTVLLEDEVNPAMSAALDAGLEVTALHNHFFFDRPRVYFMHIGGTGDPASLAEGVKKIYDKVAEIRSAHPAPESAWPGRIAEPSTITAAPLEAILGRKGQTNNGMFKVIVGMTAGMHGVKIGNEMGVNTWASFAGSDDEAVVDGDFAMREDELQTVLKRMRASGINIVAIHQHMTGETPRILFLHYWGKGRAASLAKGVRAALDARAALPR</sequence>
<dbReference type="AlphaFoldDB" id="A0A0E1VRN2"/>
<evidence type="ECO:0000256" key="1">
    <source>
        <dbReference type="SAM" id="SignalP"/>
    </source>
</evidence>
<dbReference type="InterPro" id="IPR011094">
    <property type="entry name" value="Uncharacterised_LppY/LpqO"/>
</dbReference>
<keyword evidence="1" id="KW-0732">Signal</keyword>